<reference evidence="7 8" key="1">
    <citation type="submission" date="2018-12" db="EMBL/GenBank/DDBJ databases">
        <authorList>
            <person name="Tiukova I."/>
            <person name="Dainat J."/>
        </authorList>
    </citation>
    <scope>NUCLEOTIDE SEQUENCE [LARGE SCALE GENOMIC DNA]</scope>
</reference>
<dbReference type="InterPro" id="IPR011989">
    <property type="entry name" value="ARM-like"/>
</dbReference>
<evidence type="ECO:0000313" key="7">
    <source>
        <dbReference type="EMBL" id="VEU24137.1"/>
    </source>
</evidence>
<dbReference type="InParanoid" id="A0A448YTB6"/>
<protein>
    <submittedName>
        <fullName evidence="7">DEKNAAC105377</fullName>
    </submittedName>
</protein>
<keyword evidence="5" id="KW-0539">Nucleus</keyword>
<dbReference type="PANTHER" id="PTHR15651">
    <property type="entry name" value="ARMADILLO REPEAT-CONTAINING PROTEIN 8"/>
    <property type="match status" value="1"/>
</dbReference>
<dbReference type="STRING" id="13370.A0A448YTB6"/>
<dbReference type="SUPFAM" id="SSF48371">
    <property type="entry name" value="ARM repeat"/>
    <property type="match status" value="1"/>
</dbReference>
<feature type="region of interest" description="Disordered" evidence="6">
    <location>
        <begin position="722"/>
        <end position="747"/>
    </location>
</feature>
<dbReference type="PANTHER" id="PTHR15651:SF7">
    <property type="entry name" value="ARMADILLO REPEAT-CONTAINING PROTEIN 8"/>
    <property type="match status" value="1"/>
</dbReference>
<keyword evidence="3" id="KW-0963">Cytoplasm</keyword>
<organism evidence="7 8">
    <name type="scientific">Brettanomyces naardenensis</name>
    <name type="common">Yeast</name>
    <dbReference type="NCBI Taxonomy" id="13370"/>
    <lineage>
        <taxon>Eukaryota</taxon>
        <taxon>Fungi</taxon>
        <taxon>Dikarya</taxon>
        <taxon>Ascomycota</taxon>
        <taxon>Saccharomycotina</taxon>
        <taxon>Pichiomycetes</taxon>
        <taxon>Pichiales</taxon>
        <taxon>Pichiaceae</taxon>
        <taxon>Brettanomyces</taxon>
    </lineage>
</organism>
<feature type="compositionally biased region" description="Acidic residues" evidence="6">
    <location>
        <begin position="726"/>
        <end position="740"/>
    </location>
</feature>
<dbReference type="GO" id="GO:0005634">
    <property type="term" value="C:nucleus"/>
    <property type="evidence" value="ECO:0007669"/>
    <property type="project" value="UniProtKB-SubCell"/>
</dbReference>
<evidence type="ECO:0000313" key="8">
    <source>
        <dbReference type="Proteomes" id="UP000290900"/>
    </source>
</evidence>
<dbReference type="Gene3D" id="1.25.10.10">
    <property type="entry name" value="Leucine-rich Repeat Variant"/>
    <property type="match status" value="2"/>
</dbReference>
<proteinExistence type="predicted"/>
<evidence type="ECO:0000256" key="6">
    <source>
        <dbReference type="SAM" id="MobiDB-lite"/>
    </source>
</evidence>
<evidence type="ECO:0000256" key="4">
    <source>
        <dbReference type="ARBA" id="ARBA00022737"/>
    </source>
</evidence>
<evidence type="ECO:0000256" key="3">
    <source>
        <dbReference type="ARBA" id="ARBA00022490"/>
    </source>
</evidence>
<sequence length="799" mass="88605">MSLSSVKLAILGNDKEKLKLCSDPAFLPRIVSLLSDSTPDVLKDCVIILQAFTRLDRYYPVEFPPTLQITTQLVDSARRYPVELTSYSLAALSELLSAGTLPSIDASDDLISLLRHVLRNRNASSDEVRDACAVIVRTRTVTSAQLIALYRPLLRRIAYVTAPLFARALSDNNLDSPERFFTDFSSSRTSPVPPATPLPGREVDVAARELVPLLQALANLLPRVREQASHTVVLPPPLHYTLCALLRSLHSGLRMAAATVLTQYTKSHVTDQAEREATYHKVLPVLLALANEGRKATTSTTGKIDASTTTSLNPTGESALRAASPLHASPMRVLAEVAQDYPPARVALVGVKFADRAAAAVTEGFTPYKKFLSTAAVHRVSDALLVLSCVCSVEDAHRDMVAQYDLQEPLCRPLERHASLCKGLAAKDQLSTRELRALRLSSELTLSTCYLMRAMSRSASMLRTFLIDLDPVELLVNLSCAPIVNITGIDDDLAEREVVLRSVVLGIMANLVVEFSAVRERFFQIDLYNLLRRYIEPKGESSSVSASSTLLRVSALQVIRNSLYSDDSVFKQQFTSGSALDLIFELCEDPSDKVQQQCFNILRNISVTSLAHSARLYDSYAISSARSKTGDKDFLEFLRRHLESAQNPETTTAINYILVHFASSTLQSKLLLTQNESLLKKLLELLKEPIPEGASEDEDDKYWKVKLSIVWIVTNLTWREETSASDTEDSDAESNEEGAMDIDQSSADYTKTRNRARKLIDLGFYDEIKTLSSNCRIADFKERARTAIFQLVFHDDSRH</sequence>
<dbReference type="GO" id="GO:0034657">
    <property type="term" value="C:GID complex"/>
    <property type="evidence" value="ECO:0007669"/>
    <property type="project" value="TreeGrafter"/>
</dbReference>
<accession>A0A448YTB6</accession>
<evidence type="ECO:0000256" key="2">
    <source>
        <dbReference type="ARBA" id="ARBA00004496"/>
    </source>
</evidence>
<dbReference type="InterPro" id="IPR038739">
    <property type="entry name" value="ARMC8/Vid28"/>
</dbReference>
<comment type="subcellular location">
    <subcellularLocation>
        <location evidence="2">Cytoplasm</location>
    </subcellularLocation>
    <subcellularLocation>
        <location evidence="1">Nucleus</location>
    </subcellularLocation>
</comment>
<dbReference type="InterPro" id="IPR016024">
    <property type="entry name" value="ARM-type_fold"/>
</dbReference>
<dbReference type="OrthoDB" id="5559898at2759"/>
<evidence type="ECO:0000256" key="5">
    <source>
        <dbReference type="ARBA" id="ARBA00023242"/>
    </source>
</evidence>
<dbReference type="AlphaFoldDB" id="A0A448YTB6"/>
<dbReference type="EMBL" id="CAACVR010000075">
    <property type="protein sequence ID" value="VEU24137.1"/>
    <property type="molecule type" value="Genomic_DNA"/>
</dbReference>
<evidence type="ECO:0000256" key="1">
    <source>
        <dbReference type="ARBA" id="ARBA00004123"/>
    </source>
</evidence>
<keyword evidence="4" id="KW-0677">Repeat</keyword>
<gene>
    <name evidence="7" type="ORF">BRENAR_LOCUS4865</name>
</gene>
<dbReference type="GO" id="GO:0043161">
    <property type="term" value="P:proteasome-mediated ubiquitin-dependent protein catabolic process"/>
    <property type="evidence" value="ECO:0007669"/>
    <property type="project" value="TreeGrafter"/>
</dbReference>
<name>A0A448YTB6_BRENA</name>
<keyword evidence="8" id="KW-1185">Reference proteome</keyword>
<dbReference type="Proteomes" id="UP000290900">
    <property type="component" value="Unassembled WGS sequence"/>
</dbReference>
<dbReference type="GO" id="GO:0005737">
    <property type="term" value="C:cytoplasm"/>
    <property type="evidence" value="ECO:0007669"/>
    <property type="project" value="UniProtKB-SubCell"/>
</dbReference>